<reference evidence="3" key="1">
    <citation type="submission" date="2015-07" db="EMBL/GenBank/DDBJ databases">
        <title>Draft Genome Sequence of Oceanobacillus picturae Heshi-B3 that Was Isolated from Fermented Rice Bran with Aging Salted Mackerel, Which Was Named Heshiko as Traditional Fermented Seafood in Japan.</title>
        <authorList>
            <person name="Akuzawa S."/>
            <person name="Nakagawa J."/>
            <person name="Kanekatsu T."/>
            <person name="Kanesaki Y."/>
            <person name="Suzuki T."/>
        </authorList>
    </citation>
    <scope>NUCLEOTIDE SEQUENCE [LARGE SCALE GENOMIC DNA]</scope>
    <source>
        <strain evidence="3">Heshi-B3</strain>
    </source>
</reference>
<feature type="domain" description="Metallo-beta-lactamase" evidence="1">
    <location>
        <begin position="21"/>
        <end position="234"/>
    </location>
</feature>
<proteinExistence type="predicted"/>
<dbReference type="SMART" id="SM00849">
    <property type="entry name" value="Lactamase_B"/>
    <property type="match status" value="1"/>
</dbReference>
<dbReference type="Gene3D" id="3.60.15.10">
    <property type="entry name" value="Ribonuclease Z/Hydroxyacylglutathione hydrolase-like"/>
    <property type="match status" value="1"/>
</dbReference>
<dbReference type="PANTHER" id="PTHR23131">
    <property type="entry name" value="ENDORIBONUCLEASE LACTB2"/>
    <property type="match status" value="1"/>
</dbReference>
<dbReference type="InterPro" id="IPR050662">
    <property type="entry name" value="Sec-metab_biosynth-thioest"/>
</dbReference>
<dbReference type="GO" id="GO:0016787">
    <property type="term" value="F:hydrolase activity"/>
    <property type="evidence" value="ECO:0007669"/>
    <property type="project" value="UniProtKB-KW"/>
</dbReference>
<protein>
    <submittedName>
        <fullName evidence="2">Hydroxyacylglutathione hydrolase</fullName>
    </submittedName>
</protein>
<comment type="caution">
    <text evidence="2">The sequence shown here is derived from an EMBL/GenBank/DDBJ whole genome shotgun (WGS) entry which is preliminary data.</text>
</comment>
<name>A0A0U9H652_9BACI</name>
<dbReference type="Proteomes" id="UP000052946">
    <property type="component" value="Unassembled WGS sequence"/>
</dbReference>
<sequence>MKIIDNTLYQITVPTPFAVGDAHVYLLKGDVLSLIDAGVKTKEAYEALLIQLKQIGYHPRDVDQIILTHHHPDHTGLIEAFPRAREIMANNLVDLWIRKDEQYFNRYEDFFKEYFKQCDIPQRFQGIGKKLRSLLSYAGEGHLTKTLEEGDKLPGHPDWQVLNTKGHAQSHVSFYRESDGIFIGGDHLLKNISSNPVVEPPIHEGERRASPMLQYRDSLLKCLSIEISQVLPGHGEIFSNVSEIVQSRFNKQEKRAANVLAFLQTGKQTAFQLCQKIFPVRYESQIDLTMSDIIGQLDYLEASGLVSKSTEGTTEFYEATKAAK</sequence>
<gene>
    <name evidence="2" type="ORF">OPHB3_1445</name>
</gene>
<evidence type="ECO:0000313" key="3">
    <source>
        <dbReference type="Proteomes" id="UP000052946"/>
    </source>
</evidence>
<dbReference type="RefSeq" id="WP_058949838.1">
    <property type="nucleotide sequence ID" value="NZ_BBXV01000014.1"/>
</dbReference>
<dbReference type="PANTHER" id="PTHR23131:SF4">
    <property type="entry name" value="METALLO-BETA-LACTAMASE SUPERFAMILY POTEIN"/>
    <property type="match status" value="1"/>
</dbReference>
<keyword evidence="2" id="KW-0378">Hydrolase</keyword>
<accession>A0A0U9H652</accession>
<dbReference type="Pfam" id="PF00753">
    <property type="entry name" value="Lactamase_B"/>
    <property type="match status" value="1"/>
</dbReference>
<dbReference type="OrthoDB" id="9761531at2"/>
<dbReference type="InterPro" id="IPR001279">
    <property type="entry name" value="Metallo-B-lactamas"/>
</dbReference>
<dbReference type="AlphaFoldDB" id="A0A0U9H652"/>
<dbReference type="SUPFAM" id="SSF56281">
    <property type="entry name" value="Metallo-hydrolase/oxidoreductase"/>
    <property type="match status" value="1"/>
</dbReference>
<evidence type="ECO:0000313" key="2">
    <source>
        <dbReference type="EMBL" id="GAQ17520.1"/>
    </source>
</evidence>
<evidence type="ECO:0000259" key="1">
    <source>
        <dbReference type="SMART" id="SM00849"/>
    </source>
</evidence>
<organism evidence="2 3">
    <name type="scientific">Oceanobacillus picturae</name>
    <dbReference type="NCBI Taxonomy" id="171693"/>
    <lineage>
        <taxon>Bacteria</taxon>
        <taxon>Bacillati</taxon>
        <taxon>Bacillota</taxon>
        <taxon>Bacilli</taxon>
        <taxon>Bacillales</taxon>
        <taxon>Bacillaceae</taxon>
        <taxon>Oceanobacillus</taxon>
    </lineage>
</organism>
<reference evidence="2 3" key="2">
    <citation type="journal article" date="2016" name="Genome Announc.">
        <title>Draft Genome Sequence of Oceanobacillus picturae Heshi-B3, Isolated from Fermented Rice Bran in a Traditional Japanese Seafood Dish.</title>
        <authorList>
            <person name="Akuzawa S."/>
            <person name="Nagaoka J."/>
            <person name="Kanekatsu M."/>
            <person name="Kanesaki Y."/>
            <person name="Suzuki T."/>
        </authorList>
    </citation>
    <scope>NUCLEOTIDE SEQUENCE [LARGE SCALE GENOMIC DNA]</scope>
    <source>
        <strain evidence="2 3">Heshi-B3</strain>
    </source>
</reference>
<dbReference type="EMBL" id="BBXV01000014">
    <property type="protein sequence ID" value="GAQ17520.1"/>
    <property type="molecule type" value="Genomic_DNA"/>
</dbReference>
<dbReference type="InterPro" id="IPR036866">
    <property type="entry name" value="RibonucZ/Hydroxyglut_hydro"/>
</dbReference>